<gene>
    <name evidence="6" type="ORF">B8V81_1755</name>
</gene>
<evidence type="ECO:0000256" key="4">
    <source>
        <dbReference type="ARBA" id="ARBA00022807"/>
    </source>
</evidence>
<evidence type="ECO:0000259" key="5">
    <source>
        <dbReference type="PROSITE" id="PS51935"/>
    </source>
</evidence>
<feature type="domain" description="NlpC/P60" evidence="5">
    <location>
        <begin position="227"/>
        <end position="353"/>
    </location>
</feature>
<protein>
    <submittedName>
        <fullName evidence="6">NLP/P60 family protein</fullName>
    </submittedName>
</protein>
<dbReference type="Pfam" id="PF00877">
    <property type="entry name" value="NLPC_P60"/>
    <property type="match status" value="1"/>
</dbReference>
<keyword evidence="4" id="KW-0788">Thiol protease</keyword>
<dbReference type="PROSITE" id="PS51935">
    <property type="entry name" value="NLPC_P60"/>
    <property type="match status" value="1"/>
</dbReference>
<dbReference type="GO" id="GO:0008234">
    <property type="term" value="F:cysteine-type peptidase activity"/>
    <property type="evidence" value="ECO:0007669"/>
    <property type="project" value="UniProtKB-KW"/>
</dbReference>
<keyword evidence="7" id="KW-1185">Reference proteome</keyword>
<proteinExistence type="inferred from homology"/>
<evidence type="ECO:0000313" key="6">
    <source>
        <dbReference type="EMBL" id="PLT47531.1"/>
    </source>
</evidence>
<keyword evidence="2" id="KW-0645">Protease</keyword>
<dbReference type="Pfam" id="PF23795">
    <property type="entry name" value="SH3_YKFC_2nd"/>
    <property type="match status" value="1"/>
</dbReference>
<dbReference type="InterPro" id="IPR057812">
    <property type="entry name" value="SH3_YKFC_2nd"/>
</dbReference>
<comment type="similarity">
    <text evidence="1">Belongs to the peptidase C40 family.</text>
</comment>
<keyword evidence="3" id="KW-0378">Hydrolase</keyword>
<evidence type="ECO:0000313" key="7">
    <source>
        <dbReference type="Proteomes" id="UP000234789"/>
    </source>
</evidence>
<name>A0A2N5NAZ9_9BACL</name>
<evidence type="ECO:0000256" key="3">
    <source>
        <dbReference type="ARBA" id="ARBA00022801"/>
    </source>
</evidence>
<reference evidence="6 7" key="1">
    <citation type="submission" date="2017-05" db="EMBL/GenBank/DDBJ databases">
        <title>Functional genome analysis of Paenibacillus pasadenensis strain R16: insights on endophytic life style and antifungal activity.</title>
        <authorList>
            <person name="Passera A."/>
            <person name="Marcolungo L."/>
            <person name="Casati P."/>
            <person name="Brasca M."/>
            <person name="Quaglino F."/>
            <person name="Delledonne M."/>
        </authorList>
    </citation>
    <scope>NUCLEOTIDE SEQUENCE [LARGE SCALE GENOMIC DNA]</scope>
    <source>
        <strain evidence="6 7">R16</strain>
    </source>
</reference>
<dbReference type="InterPro" id="IPR000064">
    <property type="entry name" value="NLP_P60_dom"/>
</dbReference>
<dbReference type="AlphaFoldDB" id="A0A2N5NAZ9"/>
<dbReference type="GO" id="GO:0006508">
    <property type="term" value="P:proteolysis"/>
    <property type="evidence" value="ECO:0007669"/>
    <property type="project" value="UniProtKB-KW"/>
</dbReference>
<accession>A0A2N5NAZ9</accession>
<dbReference type="InterPro" id="IPR041382">
    <property type="entry name" value="SH3_16"/>
</dbReference>
<dbReference type="Gene3D" id="3.90.1720.10">
    <property type="entry name" value="endopeptidase domain like (from Nostoc punctiforme)"/>
    <property type="match status" value="1"/>
</dbReference>
<dbReference type="PANTHER" id="PTHR47053:SF3">
    <property type="entry name" value="GAMMA-D-GLUTAMYL-L-LYSINE DIPEPTIDYL-PEPTIDASE"/>
    <property type="match status" value="1"/>
</dbReference>
<organism evidence="6 7">
    <name type="scientific">Paenibacillus pasadenensis</name>
    <dbReference type="NCBI Taxonomy" id="217090"/>
    <lineage>
        <taxon>Bacteria</taxon>
        <taxon>Bacillati</taxon>
        <taxon>Bacillota</taxon>
        <taxon>Bacilli</taxon>
        <taxon>Bacillales</taxon>
        <taxon>Paenibacillaceae</taxon>
        <taxon>Paenibacillus</taxon>
    </lineage>
</organism>
<dbReference type="EMBL" id="NFEZ01000003">
    <property type="protein sequence ID" value="PLT47531.1"/>
    <property type="molecule type" value="Genomic_DNA"/>
</dbReference>
<dbReference type="InterPro" id="IPR038765">
    <property type="entry name" value="Papain-like_cys_pep_sf"/>
</dbReference>
<dbReference type="PANTHER" id="PTHR47053">
    <property type="entry name" value="MUREIN DD-ENDOPEPTIDASE MEPH-RELATED"/>
    <property type="match status" value="1"/>
</dbReference>
<dbReference type="Pfam" id="PF18348">
    <property type="entry name" value="SH3_16"/>
    <property type="match status" value="1"/>
</dbReference>
<evidence type="ECO:0000256" key="1">
    <source>
        <dbReference type="ARBA" id="ARBA00007074"/>
    </source>
</evidence>
<dbReference type="InterPro" id="IPR051202">
    <property type="entry name" value="Peptidase_C40"/>
</dbReference>
<dbReference type="RefSeq" id="WP_101808146.1">
    <property type="nucleotide sequence ID" value="NZ_NFEZ01000003.1"/>
</dbReference>
<dbReference type="SUPFAM" id="SSF54001">
    <property type="entry name" value="Cysteine proteinases"/>
    <property type="match status" value="1"/>
</dbReference>
<sequence>MEQASGKEARVAVSVAGVWTSPAHAREQDAPALASPADVRGWIGSMDLEQRLDLCEGNRLQTQLLLGERVLVAEEKDGWARIHAPAQATAKEPDGYPGWMPLAQLVFDGAAGEPERCGPAPIAVVTAESAWLHLGSAPLGAAADIAPSAPAASGGAGAAAAEAAEPEAACEPQPWIELSFLTELPVLSERGDWVEVALPQGGGGWLRRSDIRLREPRETSALVGEGRHAGRVIVEQAKRYLGLPYLWGGISSFGYDCSGLAYAMHRAAGFVIPRDASDQALGGLPVEREELTPGDLLFFAYEEGKGRIHHVGIYAGGGRMIHSPRTGRCVELVKLDESYELYREHCASRRYWK</sequence>
<evidence type="ECO:0000256" key="2">
    <source>
        <dbReference type="ARBA" id="ARBA00022670"/>
    </source>
</evidence>
<comment type="caution">
    <text evidence="6">The sequence shown here is derived from an EMBL/GenBank/DDBJ whole genome shotgun (WGS) entry which is preliminary data.</text>
</comment>
<dbReference type="Gene3D" id="2.30.30.40">
    <property type="entry name" value="SH3 Domains"/>
    <property type="match status" value="1"/>
</dbReference>
<dbReference type="Proteomes" id="UP000234789">
    <property type="component" value="Unassembled WGS sequence"/>
</dbReference>